<evidence type="ECO:0000313" key="2">
    <source>
        <dbReference type="EMBL" id="GAA5505825.1"/>
    </source>
</evidence>
<protein>
    <submittedName>
        <fullName evidence="2">Uncharacterized protein</fullName>
    </submittedName>
</protein>
<dbReference type="EMBL" id="BAABRO010000002">
    <property type="protein sequence ID" value="GAA5505825.1"/>
    <property type="molecule type" value="Genomic_DNA"/>
</dbReference>
<feature type="transmembrane region" description="Helical" evidence="1">
    <location>
        <begin position="62"/>
        <end position="85"/>
    </location>
</feature>
<name>A0ABP9VMK9_9BACT</name>
<sequence>MGFLSNGACPLILSKPSKTRRNHILWLVVPPGVWAVHFLASYLTIAIWCAKFAGDNADANPVRIAIAVYTVVALAIIVLMGWLSYRQHRSGGSPPHDQDTYEDHVRFVGQATFLLALLSGVATIFTALVAVFVRSCH</sequence>
<proteinExistence type="predicted"/>
<keyword evidence="1" id="KW-1133">Transmembrane helix</keyword>
<keyword evidence="3" id="KW-1185">Reference proteome</keyword>
<dbReference type="Proteomes" id="UP001416858">
    <property type="component" value="Unassembled WGS sequence"/>
</dbReference>
<feature type="transmembrane region" description="Helical" evidence="1">
    <location>
        <begin position="111"/>
        <end position="133"/>
    </location>
</feature>
<comment type="caution">
    <text evidence="2">The sequence shown here is derived from an EMBL/GenBank/DDBJ whole genome shotgun (WGS) entry which is preliminary data.</text>
</comment>
<accession>A0ABP9VMK9</accession>
<evidence type="ECO:0000313" key="3">
    <source>
        <dbReference type="Proteomes" id="UP001416858"/>
    </source>
</evidence>
<reference evidence="2 3" key="1">
    <citation type="submission" date="2024-02" db="EMBL/GenBank/DDBJ databases">
        <title>Rhodopirellula caenicola NBRC 110016.</title>
        <authorList>
            <person name="Ichikawa N."/>
            <person name="Katano-Makiyama Y."/>
            <person name="Hidaka K."/>
        </authorList>
    </citation>
    <scope>NUCLEOTIDE SEQUENCE [LARGE SCALE GENOMIC DNA]</scope>
    <source>
        <strain evidence="2 3">NBRC 110016</strain>
    </source>
</reference>
<organism evidence="2 3">
    <name type="scientific">Novipirellula caenicola</name>
    <dbReference type="NCBI Taxonomy" id="1536901"/>
    <lineage>
        <taxon>Bacteria</taxon>
        <taxon>Pseudomonadati</taxon>
        <taxon>Planctomycetota</taxon>
        <taxon>Planctomycetia</taxon>
        <taxon>Pirellulales</taxon>
        <taxon>Pirellulaceae</taxon>
        <taxon>Novipirellula</taxon>
    </lineage>
</organism>
<evidence type="ECO:0000256" key="1">
    <source>
        <dbReference type="SAM" id="Phobius"/>
    </source>
</evidence>
<keyword evidence="1" id="KW-0472">Membrane</keyword>
<keyword evidence="1" id="KW-0812">Transmembrane</keyword>
<feature type="transmembrane region" description="Helical" evidence="1">
    <location>
        <begin position="24"/>
        <end position="50"/>
    </location>
</feature>
<gene>
    <name evidence="2" type="ORF">Rcae01_01273</name>
</gene>